<feature type="signal peptide" evidence="2">
    <location>
        <begin position="1"/>
        <end position="20"/>
    </location>
</feature>
<sequence length="265" mass="30067">MKFLSFVLFISFHMITTTFCHRINSKLIDKLSVQTEVRNDNSLAYVKASIPIQIFQCTQQLNILKCMKIFILQRMEHNPLKMNSGNITADFISQLFSNQEDKKDNIFDKRYVQMSDSELNERLTKSFQDFFKNREIKLHFIPGITVKVVPSAENAINFSLKKALVSAVSNEVSNYARARRTKPYEYLVQFGVPAMALPAVLMGTVLPFLLPAIKMATLATGTLNIGALLAAIMYAAKSTAFSNEKSSPYYPAGYHREMEVPVHFN</sequence>
<evidence type="ECO:0000313" key="4">
    <source>
        <dbReference type="Proteomes" id="UP001151699"/>
    </source>
</evidence>
<keyword evidence="2" id="KW-0732">Signal</keyword>
<keyword evidence="1" id="KW-1133">Transmembrane helix</keyword>
<feature type="chain" id="PRO_5040504539" evidence="2">
    <location>
        <begin position="21"/>
        <end position="265"/>
    </location>
</feature>
<name>A0A9Q0MZY8_9DIPT</name>
<dbReference type="OrthoDB" id="6819390at2759"/>
<keyword evidence="1" id="KW-0812">Transmembrane</keyword>
<evidence type="ECO:0000256" key="2">
    <source>
        <dbReference type="SAM" id="SignalP"/>
    </source>
</evidence>
<feature type="transmembrane region" description="Helical" evidence="1">
    <location>
        <begin position="186"/>
        <end position="210"/>
    </location>
</feature>
<comment type="caution">
    <text evidence="3">The sequence shown here is derived from an EMBL/GenBank/DDBJ whole genome shotgun (WGS) entry which is preliminary data.</text>
</comment>
<gene>
    <name evidence="3" type="ORF">Bhyg_05597</name>
</gene>
<feature type="transmembrane region" description="Helical" evidence="1">
    <location>
        <begin position="216"/>
        <end position="236"/>
    </location>
</feature>
<proteinExistence type="predicted"/>
<dbReference type="Proteomes" id="UP001151699">
    <property type="component" value="Chromosome B"/>
</dbReference>
<accession>A0A9Q0MZY8</accession>
<keyword evidence="4" id="KW-1185">Reference proteome</keyword>
<dbReference type="EMBL" id="WJQU01000002">
    <property type="protein sequence ID" value="KAJ6640666.1"/>
    <property type="molecule type" value="Genomic_DNA"/>
</dbReference>
<reference evidence="3" key="1">
    <citation type="submission" date="2022-07" db="EMBL/GenBank/DDBJ databases">
        <authorList>
            <person name="Trinca V."/>
            <person name="Uliana J.V.C."/>
            <person name="Torres T.T."/>
            <person name="Ward R.J."/>
            <person name="Monesi N."/>
        </authorList>
    </citation>
    <scope>NUCLEOTIDE SEQUENCE</scope>
    <source>
        <strain evidence="3">HSMRA1968</strain>
        <tissue evidence="3">Whole embryos</tissue>
    </source>
</reference>
<keyword evidence="1" id="KW-0472">Membrane</keyword>
<evidence type="ECO:0000256" key="1">
    <source>
        <dbReference type="SAM" id="Phobius"/>
    </source>
</evidence>
<organism evidence="3 4">
    <name type="scientific">Pseudolycoriella hygida</name>
    <dbReference type="NCBI Taxonomy" id="35572"/>
    <lineage>
        <taxon>Eukaryota</taxon>
        <taxon>Metazoa</taxon>
        <taxon>Ecdysozoa</taxon>
        <taxon>Arthropoda</taxon>
        <taxon>Hexapoda</taxon>
        <taxon>Insecta</taxon>
        <taxon>Pterygota</taxon>
        <taxon>Neoptera</taxon>
        <taxon>Endopterygota</taxon>
        <taxon>Diptera</taxon>
        <taxon>Nematocera</taxon>
        <taxon>Sciaroidea</taxon>
        <taxon>Sciaridae</taxon>
        <taxon>Pseudolycoriella</taxon>
    </lineage>
</organism>
<protein>
    <submittedName>
        <fullName evidence="3">Uncharacterized protein</fullName>
    </submittedName>
</protein>
<dbReference type="AlphaFoldDB" id="A0A9Q0MZY8"/>
<evidence type="ECO:0000313" key="3">
    <source>
        <dbReference type="EMBL" id="KAJ6640666.1"/>
    </source>
</evidence>